<dbReference type="SUPFAM" id="SSF46689">
    <property type="entry name" value="Homeodomain-like"/>
    <property type="match status" value="1"/>
</dbReference>
<evidence type="ECO:0000259" key="5">
    <source>
        <dbReference type="PROSITE" id="PS51464"/>
    </source>
</evidence>
<evidence type="ECO:0000313" key="7">
    <source>
        <dbReference type="Proteomes" id="UP000253490"/>
    </source>
</evidence>
<dbReference type="InterPro" id="IPR035472">
    <property type="entry name" value="RpiR-like_SIS"/>
</dbReference>
<dbReference type="InterPro" id="IPR009057">
    <property type="entry name" value="Homeodomain-like_sf"/>
</dbReference>
<keyword evidence="3" id="KW-0804">Transcription</keyword>
<dbReference type="PROSITE" id="PS51071">
    <property type="entry name" value="HTH_RPIR"/>
    <property type="match status" value="1"/>
</dbReference>
<feature type="domain" description="HTH rpiR-type" evidence="4">
    <location>
        <begin position="5"/>
        <end position="81"/>
    </location>
</feature>
<evidence type="ECO:0000259" key="4">
    <source>
        <dbReference type="PROSITE" id="PS51071"/>
    </source>
</evidence>
<dbReference type="Gene3D" id="3.40.50.10490">
    <property type="entry name" value="Glucose-6-phosphate isomerase like protein, domain 1"/>
    <property type="match status" value="1"/>
</dbReference>
<dbReference type="InterPro" id="IPR000281">
    <property type="entry name" value="HTH_RpiR"/>
</dbReference>
<organism evidence="6 7">
    <name type="scientific">Alkalibaculum bacchi</name>
    <dbReference type="NCBI Taxonomy" id="645887"/>
    <lineage>
        <taxon>Bacteria</taxon>
        <taxon>Bacillati</taxon>
        <taxon>Bacillota</taxon>
        <taxon>Clostridia</taxon>
        <taxon>Eubacteriales</taxon>
        <taxon>Eubacteriaceae</taxon>
        <taxon>Alkalibaculum</taxon>
    </lineage>
</organism>
<evidence type="ECO:0000256" key="1">
    <source>
        <dbReference type="ARBA" id="ARBA00023015"/>
    </source>
</evidence>
<dbReference type="Gene3D" id="1.10.10.10">
    <property type="entry name" value="Winged helix-like DNA-binding domain superfamily/Winged helix DNA-binding domain"/>
    <property type="match status" value="1"/>
</dbReference>
<proteinExistence type="predicted"/>
<dbReference type="InterPro" id="IPR047640">
    <property type="entry name" value="RpiR-like"/>
</dbReference>
<dbReference type="GO" id="GO:0003677">
    <property type="term" value="F:DNA binding"/>
    <property type="evidence" value="ECO:0007669"/>
    <property type="project" value="UniProtKB-KW"/>
</dbReference>
<comment type="caution">
    <text evidence="6">The sequence shown here is derived from an EMBL/GenBank/DDBJ whole genome shotgun (WGS) entry which is preliminary data.</text>
</comment>
<dbReference type="PROSITE" id="PS51464">
    <property type="entry name" value="SIS"/>
    <property type="match status" value="1"/>
</dbReference>
<keyword evidence="1" id="KW-0805">Transcription regulation</keyword>
<dbReference type="Pfam" id="PF01418">
    <property type="entry name" value="HTH_6"/>
    <property type="match status" value="1"/>
</dbReference>
<sequence>MIKERSYEELIKASYSNLSNSEKKVADYILLNGHEVTKLSLCDLAQEISISEPTIIRFAKHIGLSGYSELKLKIMKDWGKKTVSNTDDSLLIDLHIGPEDKLEDLPEKVINITIKGLHDTLNIFNTDNFKKAISVISSANRIDIFGVGNSASIAQDFISKLIRIGLTARFYADNHLQQLSCLSLTNDDVVIAITHSGSTKDVIDTLKLAKEAGATTIALTNYKASLISKYADIELLTGDYETTFYSETMVSRISQLAIVDMLYMGILLSDYEKYTKRLDRVNVLVESKNY</sequence>
<evidence type="ECO:0000313" key="6">
    <source>
        <dbReference type="EMBL" id="RBP63347.1"/>
    </source>
</evidence>
<dbReference type="OrthoDB" id="3684496at2"/>
<dbReference type="GO" id="GO:0097367">
    <property type="term" value="F:carbohydrate derivative binding"/>
    <property type="evidence" value="ECO:0007669"/>
    <property type="project" value="InterPro"/>
</dbReference>
<feature type="domain" description="SIS" evidence="5">
    <location>
        <begin position="132"/>
        <end position="272"/>
    </location>
</feature>
<gene>
    <name evidence="6" type="ORF">DES36_11090</name>
</gene>
<dbReference type="GO" id="GO:0003700">
    <property type="term" value="F:DNA-binding transcription factor activity"/>
    <property type="evidence" value="ECO:0007669"/>
    <property type="project" value="InterPro"/>
</dbReference>
<dbReference type="RefSeq" id="WP_113920858.1">
    <property type="nucleotide sequence ID" value="NZ_QNRX01000010.1"/>
</dbReference>
<evidence type="ECO:0000256" key="3">
    <source>
        <dbReference type="ARBA" id="ARBA00023163"/>
    </source>
</evidence>
<accession>A0A366I6Y2</accession>
<keyword evidence="2" id="KW-0238">DNA-binding</keyword>
<dbReference type="SUPFAM" id="SSF53697">
    <property type="entry name" value="SIS domain"/>
    <property type="match status" value="1"/>
</dbReference>
<dbReference type="InterPro" id="IPR046348">
    <property type="entry name" value="SIS_dom_sf"/>
</dbReference>
<dbReference type="InterPro" id="IPR036388">
    <property type="entry name" value="WH-like_DNA-bd_sf"/>
</dbReference>
<dbReference type="PANTHER" id="PTHR30514:SF1">
    <property type="entry name" value="HTH-TYPE TRANSCRIPTIONAL REGULATOR HEXR-RELATED"/>
    <property type="match status" value="1"/>
</dbReference>
<dbReference type="Proteomes" id="UP000253490">
    <property type="component" value="Unassembled WGS sequence"/>
</dbReference>
<keyword evidence="7" id="KW-1185">Reference proteome</keyword>
<dbReference type="EMBL" id="QNRX01000010">
    <property type="protein sequence ID" value="RBP63347.1"/>
    <property type="molecule type" value="Genomic_DNA"/>
</dbReference>
<protein>
    <submittedName>
        <fullName evidence="6">RpiR family transcriptional regulator</fullName>
    </submittedName>
</protein>
<dbReference type="AlphaFoldDB" id="A0A366I6Y2"/>
<dbReference type="GO" id="GO:1901135">
    <property type="term" value="P:carbohydrate derivative metabolic process"/>
    <property type="evidence" value="ECO:0007669"/>
    <property type="project" value="InterPro"/>
</dbReference>
<dbReference type="CDD" id="cd05013">
    <property type="entry name" value="SIS_RpiR"/>
    <property type="match status" value="1"/>
</dbReference>
<reference evidence="6 7" key="1">
    <citation type="submission" date="2018-06" db="EMBL/GenBank/DDBJ databases">
        <title>Genomic Encyclopedia of Type Strains, Phase IV (KMG-IV): sequencing the most valuable type-strain genomes for metagenomic binning, comparative biology and taxonomic classification.</title>
        <authorList>
            <person name="Goeker M."/>
        </authorList>
    </citation>
    <scope>NUCLEOTIDE SEQUENCE [LARGE SCALE GENOMIC DNA]</scope>
    <source>
        <strain evidence="6 7">DSM 22112</strain>
    </source>
</reference>
<name>A0A366I6Y2_9FIRM</name>
<dbReference type="InterPro" id="IPR001347">
    <property type="entry name" value="SIS_dom"/>
</dbReference>
<dbReference type="PANTHER" id="PTHR30514">
    <property type="entry name" value="GLUCOKINASE"/>
    <property type="match status" value="1"/>
</dbReference>
<dbReference type="Pfam" id="PF01380">
    <property type="entry name" value="SIS"/>
    <property type="match status" value="1"/>
</dbReference>
<evidence type="ECO:0000256" key="2">
    <source>
        <dbReference type="ARBA" id="ARBA00023125"/>
    </source>
</evidence>